<proteinExistence type="predicted"/>
<dbReference type="PROSITE" id="PS51123">
    <property type="entry name" value="OMPA_2"/>
    <property type="match status" value="1"/>
</dbReference>
<accession>A0A7W9YMU8</accession>
<evidence type="ECO:0000259" key="6">
    <source>
        <dbReference type="PROSITE" id="PS51123"/>
    </source>
</evidence>
<keyword evidence="5" id="KW-1133">Transmembrane helix</keyword>
<organism evidence="7 8">
    <name type="scientific">Nocardiopsis mwathae</name>
    <dbReference type="NCBI Taxonomy" id="1472723"/>
    <lineage>
        <taxon>Bacteria</taxon>
        <taxon>Bacillati</taxon>
        <taxon>Actinomycetota</taxon>
        <taxon>Actinomycetes</taxon>
        <taxon>Streptosporangiales</taxon>
        <taxon>Nocardiopsidaceae</taxon>
        <taxon>Nocardiopsis</taxon>
    </lineage>
</organism>
<gene>
    <name evidence="7" type="ORF">HNR23_005012</name>
</gene>
<reference evidence="7 8" key="1">
    <citation type="submission" date="2020-08" db="EMBL/GenBank/DDBJ databases">
        <title>Sequencing the genomes of 1000 actinobacteria strains.</title>
        <authorList>
            <person name="Klenk H.-P."/>
        </authorList>
    </citation>
    <scope>NUCLEOTIDE SEQUENCE [LARGE SCALE GENOMIC DNA]</scope>
    <source>
        <strain evidence="7 8">DSM 46659</strain>
    </source>
</reference>
<feature type="region of interest" description="Disordered" evidence="4">
    <location>
        <begin position="326"/>
        <end position="367"/>
    </location>
</feature>
<dbReference type="GO" id="GO:0016020">
    <property type="term" value="C:membrane"/>
    <property type="evidence" value="ECO:0007669"/>
    <property type="project" value="UniProtKB-SubCell"/>
</dbReference>
<dbReference type="InterPro" id="IPR036388">
    <property type="entry name" value="WH-like_DNA-bd_sf"/>
</dbReference>
<dbReference type="PRINTS" id="PR01021">
    <property type="entry name" value="OMPADOMAIN"/>
</dbReference>
<dbReference type="InterPro" id="IPR006664">
    <property type="entry name" value="OMP_bac"/>
</dbReference>
<feature type="compositionally biased region" description="Low complexity" evidence="4">
    <location>
        <begin position="122"/>
        <end position="131"/>
    </location>
</feature>
<dbReference type="Pfam" id="PF03704">
    <property type="entry name" value="BTAD"/>
    <property type="match status" value="1"/>
</dbReference>
<dbReference type="SMART" id="SM01043">
    <property type="entry name" value="BTAD"/>
    <property type="match status" value="1"/>
</dbReference>
<comment type="subcellular location">
    <subcellularLocation>
        <location evidence="1">Membrane</location>
    </subcellularLocation>
</comment>
<evidence type="ECO:0000256" key="2">
    <source>
        <dbReference type="ARBA" id="ARBA00023136"/>
    </source>
</evidence>
<feature type="compositionally biased region" description="Low complexity" evidence="4">
    <location>
        <begin position="569"/>
        <end position="589"/>
    </location>
</feature>
<feature type="region of interest" description="Disordered" evidence="4">
    <location>
        <begin position="555"/>
        <end position="596"/>
    </location>
</feature>
<dbReference type="InterPro" id="IPR011990">
    <property type="entry name" value="TPR-like_helical_dom_sf"/>
</dbReference>
<keyword evidence="8" id="KW-1185">Reference proteome</keyword>
<protein>
    <submittedName>
        <fullName evidence="7">Outer membrane protein OmpA-like peptidoglycan-associated protein/DNA-binding SARP family transcriptional activator</fullName>
    </submittedName>
</protein>
<dbReference type="GO" id="GO:0003677">
    <property type="term" value="F:DNA binding"/>
    <property type="evidence" value="ECO:0007669"/>
    <property type="project" value="UniProtKB-KW"/>
</dbReference>
<dbReference type="EMBL" id="JACHDS010000001">
    <property type="protein sequence ID" value="MBB6174952.1"/>
    <property type="molecule type" value="Genomic_DNA"/>
</dbReference>
<keyword evidence="7" id="KW-0238">DNA-binding</keyword>
<dbReference type="SUPFAM" id="SSF103088">
    <property type="entry name" value="OmpA-like"/>
    <property type="match status" value="1"/>
</dbReference>
<dbReference type="InterPro" id="IPR051677">
    <property type="entry name" value="AfsR-DnrI-RedD_regulator"/>
</dbReference>
<dbReference type="SUPFAM" id="SSF48452">
    <property type="entry name" value="TPR-like"/>
    <property type="match status" value="1"/>
</dbReference>
<evidence type="ECO:0000256" key="4">
    <source>
        <dbReference type="SAM" id="MobiDB-lite"/>
    </source>
</evidence>
<dbReference type="InterPro" id="IPR006665">
    <property type="entry name" value="OmpA-like"/>
</dbReference>
<dbReference type="Gene3D" id="1.25.40.10">
    <property type="entry name" value="Tetratricopeptide repeat domain"/>
    <property type="match status" value="1"/>
</dbReference>
<dbReference type="RefSeq" id="WP_184079323.1">
    <property type="nucleotide sequence ID" value="NZ_JACHDS010000001.1"/>
</dbReference>
<dbReference type="CDD" id="cd07185">
    <property type="entry name" value="OmpA_C-like"/>
    <property type="match status" value="1"/>
</dbReference>
<dbReference type="InterPro" id="IPR036737">
    <property type="entry name" value="OmpA-like_sf"/>
</dbReference>
<feature type="compositionally biased region" description="Low complexity" evidence="4">
    <location>
        <begin position="347"/>
        <end position="365"/>
    </location>
</feature>
<dbReference type="InterPro" id="IPR005158">
    <property type="entry name" value="BTAD"/>
</dbReference>
<feature type="domain" description="OmpA-like" evidence="6">
    <location>
        <begin position="149"/>
        <end position="265"/>
    </location>
</feature>
<dbReference type="PANTHER" id="PTHR35807">
    <property type="entry name" value="TRANSCRIPTIONAL REGULATOR REDD-RELATED"/>
    <property type="match status" value="1"/>
</dbReference>
<feature type="region of interest" description="Disordered" evidence="4">
    <location>
        <begin position="263"/>
        <end position="291"/>
    </location>
</feature>
<dbReference type="Gene3D" id="3.30.1330.60">
    <property type="entry name" value="OmpA-like domain"/>
    <property type="match status" value="1"/>
</dbReference>
<sequence length="838" mass="88935">MVRGIRQLSALVVTFALLVGLPYAAIVLLAWPELDLSYVSVMAHLRGGSLPPGLGTALLIIALWTVWGLYLLALLVEVAGRLRGRPLAWRLGPLQIVAATAIGATLSTSTAHAAPSESAVVAEASAAETPVPQEPTAEDSGEPAVGESVQGLVERKRVVDGFAYDSDRLSEEMQDDLTPVVDMISTHGAATAPIVITGHTDASGDPDYNRELSQRRAEAVAQVLRTQLGDGGPAVEARGVGTDRLLDDVPDAAQRRVEIAYTVTTRPAAEAPEPESRAPDSEQGGAAANEREDGAVVVLELPSGLLLVSTAAGGVAAGFAFGRRRRTASPTSGRAQPAEVPEEVADDVPAATAEPPTPGTAAGPALRMDTRSVVDLGRGIGITGAGTHDAARSLLSAALQPMGGTPSLRLIVPVEDLNLLLGGEGADLLAERAAPAVTVAESVEDAITLMHADFLARHPDDDILAPSGDETEERSQMPLLLLATPDSGRTSEIETLLRQDSDMTAVLLGPWPAGSCTISREHTVVATSRDLDYLQGAHWPGTGQDSVLRMIAALPPRTPDRPRDDGVDVPRGSSASAAAPRPYQPPAAGEVSPQADEGLPPVAVQVLGRVSIVVRGEPLTLRRHTAFEVTAYLAVHPEGVMLERAIDDMWPGENTARATRRFHDASSALRTSLRDALGDADAHVILHENARYRLNPQLVGLDLWELETALSEVENSAQPAAQHVLRRIASYEDFAAEGAYAWAEEYRLRLRRRVIDAVLHCCASSGYGTARTLLTRAVDIDPYNDDVHHALIRLHFDQGDTHAAIKAYREYESALRTIEADPADEIRALIEDVSKSTK</sequence>
<dbReference type="Proteomes" id="UP000546642">
    <property type="component" value="Unassembled WGS sequence"/>
</dbReference>
<comment type="caution">
    <text evidence="7">The sequence shown here is derived from an EMBL/GenBank/DDBJ whole genome shotgun (WGS) entry which is preliminary data.</text>
</comment>
<feature type="transmembrane region" description="Helical" evidence="5">
    <location>
        <begin position="53"/>
        <end position="75"/>
    </location>
</feature>
<evidence type="ECO:0000313" key="8">
    <source>
        <dbReference type="Proteomes" id="UP000546642"/>
    </source>
</evidence>
<dbReference type="Gene3D" id="1.10.10.10">
    <property type="entry name" value="Winged helix-like DNA-binding domain superfamily/Winged helix DNA-binding domain"/>
    <property type="match status" value="1"/>
</dbReference>
<feature type="region of interest" description="Disordered" evidence="4">
    <location>
        <begin position="122"/>
        <end position="148"/>
    </location>
</feature>
<evidence type="ECO:0000313" key="7">
    <source>
        <dbReference type="EMBL" id="MBB6174952.1"/>
    </source>
</evidence>
<evidence type="ECO:0000256" key="3">
    <source>
        <dbReference type="PROSITE-ProRule" id="PRU00473"/>
    </source>
</evidence>
<keyword evidence="2 3" id="KW-0472">Membrane</keyword>
<evidence type="ECO:0000256" key="1">
    <source>
        <dbReference type="ARBA" id="ARBA00004370"/>
    </source>
</evidence>
<name>A0A7W9YMU8_9ACTN</name>
<dbReference type="Pfam" id="PF00691">
    <property type="entry name" value="OmpA"/>
    <property type="match status" value="1"/>
</dbReference>
<feature type="compositionally biased region" description="Basic and acidic residues" evidence="4">
    <location>
        <begin position="558"/>
        <end position="568"/>
    </location>
</feature>
<keyword evidence="5" id="KW-0812">Transmembrane</keyword>
<evidence type="ECO:0000256" key="5">
    <source>
        <dbReference type="SAM" id="Phobius"/>
    </source>
</evidence>
<dbReference type="AlphaFoldDB" id="A0A7W9YMU8"/>